<evidence type="ECO:0000313" key="3">
    <source>
        <dbReference type="Proteomes" id="UP000018001"/>
    </source>
</evidence>
<dbReference type="HOGENOM" id="CLU_042293_0_0_1"/>
<sequence>MSSSRIITAHRWPSRSLDHLCLNTERISERTLPANSRKLFHSTPVHNAARTAPRSPVVRRQKLGLNGPTTASHQANEDQGIRGQKVTPDRETLLGLFSTTGYRLLYDSAKRAGRLPDISAETYIYISKRIAEESSAGPPTAIALTGNWKPDLDTVFAVAASFPSNTGPQNAMTRWVLTATASAGGFLAILHVAAEHLKRIPTAGRTPILDRIEQWATTSEDPDPRVSILYAKILGRRGQYREAIAIMEKLMQRIYPTKLRPSMMEDITMNGNLEPPWEVYAWLTEKLGDRATTDETLKIAALEYQDPSALVTYAHVMQTQGDLEMYEECMNKAATAGDSEACRKLANFYYLTHHGRFPPREDQNTSGLRSRIVSLFKQSRTKDDYRKLAMDWYELSFNHGSKKAALLLSMLLREDGFSGLGREFLSFAAAEDKLLSLTRKLSDNWDDKDYNVKIPIQLLDT</sequence>
<gene>
    <name evidence="2" type="ORF">PVAR5_4013</name>
</gene>
<comment type="caution">
    <text evidence="2">The sequence shown here is derived from an EMBL/GenBank/DDBJ whole genome shotgun (WGS) entry which is preliminary data.</text>
</comment>
<organism evidence="2 3">
    <name type="scientific">Byssochlamys spectabilis (strain No. 5 / NBRC 109023)</name>
    <name type="common">Paecilomyces variotii</name>
    <dbReference type="NCBI Taxonomy" id="1356009"/>
    <lineage>
        <taxon>Eukaryota</taxon>
        <taxon>Fungi</taxon>
        <taxon>Dikarya</taxon>
        <taxon>Ascomycota</taxon>
        <taxon>Pezizomycotina</taxon>
        <taxon>Eurotiomycetes</taxon>
        <taxon>Eurotiomycetidae</taxon>
        <taxon>Eurotiales</taxon>
        <taxon>Thermoascaceae</taxon>
        <taxon>Paecilomyces</taxon>
    </lineage>
</organism>
<dbReference type="AlphaFoldDB" id="V5G097"/>
<feature type="region of interest" description="Disordered" evidence="1">
    <location>
        <begin position="64"/>
        <end position="85"/>
    </location>
</feature>
<proteinExistence type="predicted"/>
<dbReference type="OrthoDB" id="250175at2759"/>
<evidence type="ECO:0000313" key="2">
    <source>
        <dbReference type="EMBL" id="GAD95371.1"/>
    </source>
</evidence>
<reference evidence="3" key="1">
    <citation type="journal article" date="2014" name="Genome Announc.">
        <title>Draft genome sequence of the formaldehyde-resistant fungus Byssochlamys spectabilis No. 5 (anamorph Paecilomyces variotii No. 5) (NBRC109023).</title>
        <authorList>
            <person name="Oka T."/>
            <person name="Ekino K."/>
            <person name="Fukuda K."/>
            <person name="Nomura Y."/>
        </authorList>
    </citation>
    <scope>NUCLEOTIDE SEQUENCE [LARGE SCALE GENOMIC DNA]</scope>
    <source>
        <strain evidence="3">No. 5 / NBRC 109023</strain>
    </source>
</reference>
<dbReference type="InParanoid" id="V5G097"/>
<dbReference type="InterPro" id="IPR011990">
    <property type="entry name" value="TPR-like_helical_dom_sf"/>
</dbReference>
<dbReference type="Proteomes" id="UP000018001">
    <property type="component" value="Unassembled WGS sequence"/>
</dbReference>
<dbReference type="EMBL" id="BAUL01000122">
    <property type="protein sequence ID" value="GAD95371.1"/>
    <property type="molecule type" value="Genomic_DNA"/>
</dbReference>
<name>V5G097_BYSSN</name>
<dbReference type="SUPFAM" id="SSF81901">
    <property type="entry name" value="HCP-like"/>
    <property type="match status" value="1"/>
</dbReference>
<accession>V5G097</accession>
<protein>
    <submittedName>
        <fullName evidence="2">Uncharacterized protein</fullName>
    </submittedName>
</protein>
<dbReference type="eggNOG" id="ENOG502R8TH">
    <property type="taxonomic scope" value="Eukaryota"/>
</dbReference>
<keyword evidence="3" id="KW-1185">Reference proteome</keyword>
<evidence type="ECO:0000256" key="1">
    <source>
        <dbReference type="SAM" id="MobiDB-lite"/>
    </source>
</evidence>
<dbReference type="Gene3D" id="1.25.40.10">
    <property type="entry name" value="Tetratricopeptide repeat domain"/>
    <property type="match status" value="1"/>
</dbReference>